<dbReference type="AlphaFoldDB" id="C0B7E9"/>
<gene>
    <name evidence="3" type="ORF">COPCOM_01070</name>
</gene>
<sequence length="190" mass="21687">MWPFSIMSPVYLTDILYSSSLVSAIYFHPRSACGEMFRRIHWNNRGCKSIVWRCISRLEPTGQECHARTVNETVLENVVVQAINTLLGDTSTYQAQLQQNIAKVIRSAQQKTADGIDERLQELQKELLKKKPITKRPMMRLPTRSSNSGNSEKNVRLTLPPETHRFPASTNCRTSSSSSPHTWTPSTRPW</sequence>
<name>C0B7E9_9FIRM</name>
<organism evidence="3 4">
    <name type="scientific">Coprococcus comes ATCC 27758</name>
    <dbReference type="NCBI Taxonomy" id="470146"/>
    <lineage>
        <taxon>Bacteria</taxon>
        <taxon>Bacillati</taxon>
        <taxon>Bacillota</taxon>
        <taxon>Clostridia</taxon>
        <taxon>Lachnospirales</taxon>
        <taxon>Lachnospiraceae</taxon>
        <taxon>Coprococcus</taxon>
    </lineage>
</organism>
<evidence type="ECO:0000256" key="1">
    <source>
        <dbReference type="SAM" id="MobiDB-lite"/>
    </source>
</evidence>
<comment type="caution">
    <text evidence="3">The sequence shown here is derived from an EMBL/GenBank/DDBJ whole genome shotgun (WGS) entry which is preliminary data.</text>
</comment>
<feature type="domain" description="Recombinase zinc beta ribbon" evidence="2">
    <location>
        <begin position="33"/>
        <end position="84"/>
    </location>
</feature>
<reference evidence="3 4" key="2">
    <citation type="submission" date="2009-03" db="EMBL/GenBank/DDBJ databases">
        <title>Draft genome sequence of Coprococcus comes (ATCC 27758).</title>
        <authorList>
            <person name="Sudarsanam P."/>
            <person name="Ley R."/>
            <person name="Guruge J."/>
            <person name="Turnbaugh P.J."/>
            <person name="Mahowald M."/>
            <person name="Liep D."/>
            <person name="Gordon J."/>
        </authorList>
    </citation>
    <scope>NUCLEOTIDE SEQUENCE [LARGE SCALE GENOMIC DNA]</scope>
    <source>
        <strain evidence="3 4">ATCC 27758</strain>
    </source>
</reference>
<accession>C0B7E9</accession>
<dbReference type="Pfam" id="PF13408">
    <property type="entry name" value="Zn_ribbon_recom"/>
    <property type="match status" value="1"/>
</dbReference>
<feature type="region of interest" description="Disordered" evidence="1">
    <location>
        <begin position="162"/>
        <end position="190"/>
    </location>
</feature>
<dbReference type="InterPro" id="IPR025827">
    <property type="entry name" value="Zn_ribbon_recom_dom"/>
</dbReference>
<evidence type="ECO:0000313" key="3">
    <source>
        <dbReference type="EMBL" id="EEG90842.1"/>
    </source>
</evidence>
<dbReference type="EMBL" id="ABVR01000037">
    <property type="protein sequence ID" value="EEG90842.1"/>
    <property type="molecule type" value="Genomic_DNA"/>
</dbReference>
<reference evidence="3 4" key="1">
    <citation type="submission" date="2009-02" db="EMBL/GenBank/DDBJ databases">
        <authorList>
            <person name="Fulton L."/>
            <person name="Clifton S."/>
            <person name="Fulton B."/>
            <person name="Xu J."/>
            <person name="Minx P."/>
            <person name="Pepin K.H."/>
            <person name="Johnson M."/>
            <person name="Bhonagiri V."/>
            <person name="Nash W.E."/>
            <person name="Mardis E.R."/>
            <person name="Wilson R.K."/>
        </authorList>
    </citation>
    <scope>NUCLEOTIDE SEQUENCE [LARGE SCALE GENOMIC DNA]</scope>
    <source>
        <strain evidence="3 4">ATCC 27758</strain>
    </source>
</reference>
<evidence type="ECO:0000313" key="4">
    <source>
        <dbReference type="Proteomes" id="UP000003793"/>
    </source>
</evidence>
<feature type="compositionally biased region" description="Low complexity" evidence="1">
    <location>
        <begin position="167"/>
        <end position="190"/>
    </location>
</feature>
<proteinExistence type="predicted"/>
<dbReference type="Proteomes" id="UP000003793">
    <property type="component" value="Unassembled WGS sequence"/>
</dbReference>
<dbReference type="HOGENOM" id="CLU_1425796_0_0_9"/>
<protein>
    <recommendedName>
        <fullName evidence="2">Recombinase zinc beta ribbon domain-containing protein</fullName>
    </recommendedName>
</protein>
<evidence type="ECO:0000259" key="2">
    <source>
        <dbReference type="Pfam" id="PF13408"/>
    </source>
</evidence>